<name>A0A816Q4P3_BRANA</name>
<reference evidence="1" key="1">
    <citation type="submission" date="2021-01" db="EMBL/GenBank/DDBJ databases">
        <authorList>
            <consortium name="Genoscope - CEA"/>
            <person name="William W."/>
        </authorList>
    </citation>
    <scope>NUCLEOTIDE SEQUENCE</scope>
</reference>
<proteinExistence type="predicted"/>
<accession>A0A816Q4P3</accession>
<dbReference type="EMBL" id="HG994370">
    <property type="protein sequence ID" value="CAF2057523.1"/>
    <property type="molecule type" value="Genomic_DNA"/>
</dbReference>
<sequence>MKNSHSTVSTHRYDKLRPRPVFVCMSQVVRLHVARPATCDMRLATCDLRLIAGRMLLFVSLSRNMRPAIGRKSQVAGCCRKSQVARHVNERNLSRRSQVARHVNEHGPNMHVLAPRAHVRVEAKCR</sequence>
<gene>
    <name evidence="1" type="ORF">DARMORV10_C06P17270.1</name>
</gene>
<dbReference type="Proteomes" id="UP001295469">
    <property type="component" value="Chromosome C06"/>
</dbReference>
<protein>
    <submittedName>
        <fullName evidence="1">(rape) hypothetical protein</fullName>
    </submittedName>
</protein>
<evidence type="ECO:0000313" key="1">
    <source>
        <dbReference type="EMBL" id="CAF2057523.1"/>
    </source>
</evidence>
<dbReference type="AlphaFoldDB" id="A0A816Q4P3"/>
<organism evidence="1">
    <name type="scientific">Brassica napus</name>
    <name type="common">Rape</name>
    <dbReference type="NCBI Taxonomy" id="3708"/>
    <lineage>
        <taxon>Eukaryota</taxon>
        <taxon>Viridiplantae</taxon>
        <taxon>Streptophyta</taxon>
        <taxon>Embryophyta</taxon>
        <taxon>Tracheophyta</taxon>
        <taxon>Spermatophyta</taxon>
        <taxon>Magnoliopsida</taxon>
        <taxon>eudicotyledons</taxon>
        <taxon>Gunneridae</taxon>
        <taxon>Pentapetalae</taxon>
        <taxon>rosids</taxon>
        <taxon>malvids</taxon>
        <taxon>Brassicales</taxon>
        <taxon>Brassicaceae</taxon>
        <taxon>Brassiceae</taxon>
        <taxon>Brassica</taxon>
    </lineage>
</organism>